<feature type="transmembrane region" description="Helical" evidence="1">
    <location>
        <begin position="46"/>
        <end position="64"/>
    </location>
</feature>
<keyword evidence="1" id="KW-0472">Membrane</keyword>
<comment type="caution">
    <text evidence="2">The sequence shown here is derived from an EMBL/GenBank/DDBJ whole genome shotgun (WGS) entry which is preliminary data.</text>
</comment>
<proteinExistence type="predicted"/>
<reference evidence="3" key="1">
    <citation type="submission" date="2017-03" db="EMBL/GenBank/DDBJ databases">
        <authorList>
            <person name="Safronova V.I."/>
            <person name="Sazanova A.L."/>
            <person name="Chirak E.R."/>
        </authorList>
    </citation>
    <scope>NUCLEOTIDE SEQUENCE [LARGE SCALE GENOMIC DNA]</scope>
    <source>
        <strain evidence="3">Ach-343</strain>
    </source>
</reference>
<keyword evidence="1" id="KW-1133">Transmembrane helix</keyword>
<gene>
    <name evidence="2" type="ORF">B5V02_11460</name>
</gene>
<dbReference type="RefSeq" id="WP_111544528.1">
    <property type="nucleotide sequence ID" value="NZ_MZXV01000027.1"/>
</dbReference>
<dbReference type="Proteomes" id="UP000248616">
    <property type="component" value="Unassembled WGS sequence"/>
</dbReference>
<dbReference type="AlphaFoldDB" id="A0A2W7C5P1"/>
<protein>
    <submittedName>
        <fullName evidence="2">Uncharacterized protein</fullName>
    </submittedName>
</protein>
<name>A0A2W7C5P1_9HYPH</name>
<feature type="transmembrane region" description="Helical" evidence="1">
    <location>
        <begin position="9"/>
        <end position="34"/>
    </location>
</feature>
<sequence>MTSNNIRYVLLMVVETAAAMFLFLTIFPIFRQVITQLGEAQDISPYQQSAVVCGALVLQACYWVRFRWVAIPAPFRNALVRHLFLFASRVSFFFGGALFSVLFFRHVPELDQSPSSIQGAVRLLEVLLVLFSLFCYSLEIERLGRAREDHSSALGRSR</sequence>
<feature type="transmembrane region" description="Helical" evidence="1">
    <location>
        <begin position="84"/>
        <end position="107"/>
    </location>
</feature>
<keyword evidence="3" id="KW-1185">Reference proteome</keyword>
<keyword evidence="1" id="KW-0812">Transmembrane</keyword>
<dbReference type="EMBL" id="MZXV01000027">
    <property type="protein sequence ID" value="PZV38470.1"/>
    <property type="molecule type" value="Genomic_DNA"/>
</dbReference>
<evidence type="ECO:0000313" key="2">
    <source>
        <dbReference type="EMBL" id="PZV38470.1"/>
    </source>
</evidence>
<accession>A0A2W7C5P1</accession>
<evidence type="ECO:0000256" key="1">
    <source>
        <dbReference type="SAM" id="Phobius"/>
    </source>
</evidence>
<feature type="transmembrane region" description="Helical" evidence="1">
    <location>
        <begin position="119"/>
        <end position="138"/>
    </location>
</feature>
<evidence type="ECO:0000313" key="3">
    <source>
        <dbReference type="Proteomes" id="UP000248616"/>
    </source>
</evidence>
<organism evidence="2 3">
    <name type="scientific">Mesorhizobium kowhaii</name>
    <dbReference type="NCBI Taxonomy" id="1300272"/>
    <lineage>
        <taxon>Bacteria</taxon>
        <taxon>Pseudomonadati</taxon>
        <taxon>Pseudomonadota</taxon>
        <taxon>Alphaproteobacteria</taxon>
        <taxon>Hyphomicrobiales</taxon>
        <taxon>Phyllobacteriaceae</taxon>
        <taxon>Mesorhizobium</taxon>
    </lineage>
</organism>
<dbReference type="OrthoDB" id="8366007at2"/>